<keyword evidence="3" id="KW-1185">Reference proteome</keyword>
<feature type="signal peptide" evidence="1">
    <location>
        <begin position="1"/>
        <end position="21"/>
    </location>
</feature>
<proteinExistence type="predicted"/>
<dbReference type="Pfam" id="PF20130">
    <property type="entry name" value="DUF6520"/>
    <property type="match status" value="1"/>
</dbReference>
<evidence type="ECO:0000313" key="3">
    <source>
        <dbReference type="Proteomes" id="UP000185003"/>
    </source>
</evidence>
<organism evidence="2 3">
    <name type="scientific">Chitinophaga niabensis</name>
    <dbReference type="NCBI Taxonomy" id="536979"/>
    <lineage>
        <taxon>Bacteria</taxon>
        <taxon>Pseudomonadati</taxon>
        <taxon>Bacteroidota</taxon>
        <taxon>Chitinophagia</taxon>
        <taxon>Chitinophagales</taxon>
        <taxon>Chitinophagaceae</taxon>
        <taxon>Chitinophaga</taxon>
    </lineage>
</organism>
<dbReference type="OrthoDB" id="676801at2"/>
<accession>A0A1N6KAM8</accession>
<reference evidence="2 3" key="1">
    <citation type="submission" date="2016-11" db="EMBL/GenBank/DDBJ databases">
        <authorList>
            <person name="Jaros S."/>
            <person name="Januszkiewicz K."/>
            <person name="Wedrychowicz H."/>
        </authorList>
    </citation>
    <scope>NUCLEOTIDE SEQUENCE [LARGE SCALE GENOMIC DNA]</scope>
    <source>
        <strain evidence="2 3">DSM 24787</strain>
    </source>
</reference>
<keyword evidence="1" id="KW-0732">Signal</keyword>
<evidence type="ECO:0008006" key="4">
    <source>
        <dbReference type="Google" id="ProtNLM"/>
    </source>
</evidence>
<name>A0A1N6KAM8_9BACT</name>
<protein>
    <recommendedName>
        <fullName evidence="4">NVEALA protein</fullName>
    </recommendedName>
</protein>
<gene>
    <name evidence="2" type="ORF">SAMN04488055_5446</name>
</gene>
<dbReference type="InterPro" id="IPR045391">
    <property type="entry name" value="DUF6520"/>
</dbReference>
<evidence type="ECO:0000256" key="1">
    <source>
        <dbReference type="SAM" id="SignalP"/>
    </source>
</evidence>
<dbReference type="Proteomes" id="UP000185003">
    <property type="component" value="Unassembled WGS sequence"/>
</dbReference>
<feature type="chain" id="PRO_5013156343" description="NVEALA protein" evidence="1">
    <location>
        <begin position="22"/>
        <end position="91"/>
    </location>
</feature>
<dbReference type="RefSeq" id="WP_074242673.1">
    <property type="nucleotide sequence ID" value="NZ_FSRA01000002.1"/>
</dbReference>
<sequence length="91" mass="9710">MKKKLFLAGTAFMLAIGGAFATQLLPPNGYSKLVDVPNQGVPCKIRSIECTGGNFVCNATFQEGGITYNNIPLYDLTATDVCVELLSQPLP</sequence>
<dbReference type="AlphaFoldDB" id="A0A1N6KAM8"/>
<evidence type="ECO:0000313" key="2">
    <source>
        <dbReference type="EMBL" id="SIO53608.1"/>
    </source>
</evidence>
<dbReference type="EMBL" id="FSRA01000002">
    <property type="protein sequence ID" value="SIO53608.1"/>
    <property type="molecule type" value="Genomic_DNA"/>
</dbReference>